<comment type="caution">
    <text evidence="1">The sequence shown here is derived from an EMBL/GenBank/DDBJ whole genome shotgun (WGS) entry which is preliminary data.</text>
</comment>
<organism evidence="1 2">
    <name type="scientific">Bradyrhizobium centrolobii</name>
    <dbReference type="NCBI Taxonomy" id="1505087"/>
    <lineage>
        <taxon>Bacteria</taxon>
        <taxon>Pseudomonadati</taxon>
        <taxon>Pseudomonadota</taxon>
        <taxon>Alphaproteobacteria</taxon>
        <taxon>Hyphomicrobiales</taxon>
        <taxon>Nitrobacteraceae</taxon>
        <taxon>Bradyrhizobium</taxon>
    </lineage>
</organism>
<accession>A0A176YMQ9</accession>
<proteinExistence type="predicted"/>
<reference evidence="1 2" key="1">
    <citation type="submission" date="2016-03" db="EMBL/GenBank/DDBJ databases">
        <title>Draft Genome Sequence of the Strain BR 10245 (Bradyrhizobium sp.) isolated from nodules of Centrolobium paraense.</title>
        <authorList>
            <person name="Simoes-Araujo J.L.Sr."/>
            <person name="Barauna A.C."/>
            <person name="Silva K."/>
            <person name="Zilli J.E."/>
        </authorList>
    </citation>
    <scope>NUCLEOTIDE SEQUENCE [LARGE SCALE GENOMIC DNA]</scope>
    <source>
        <strain evidence="1 2">BR 10245</strain>
    </source>
</reference>
<protein>
    <submittedName>
        <fullName evidence="1">Uncharacterized protein</fullName>
    </submittedName>
</protein>
<dbReference type="AlphaFoldDB" id="A0A176YMQ9"/>
<dbReference type="Proteomes" id="UP000076959">
    <property type="component" value="Unassembled WGS sequence"/>
</dbReference>
<name>A0A176YMQ9_9BRAD</name>
<keyword evidence="2" id="KW-1185">Reference proteome</keyword>
<sequence>MAPLTSGCEKLIWRFKELFIDNRHQWLMSNTLPISYNEHKRVSTLYRIATLLGWIRAINLELNSLEQGTSRFTGPLARAIGSFQSALADGPHTELRRLEQLCASWNIDIKELSLVQKQSLAVDLEVEYYKVAGSRLKEDPDYLLDLSDSKKLECCTALANFLTGKLRIKSLSPDFIKERVQSALESLAYEESLIYREWQEAIGDAMLVSEQGSIRKFRIIGYADFTKLLRTRSPWISAFRTSIDDINFAVIDKRDVRRQQLGRLARAVADMLGAIAETDDKDLVNHEALTVAKQLQEASDLHCT</sequence>
<dbReference type="EMBL" id="LUUB01000062">
    <property type="protein sequence ID" value="OAF08434.1"/>
    <property type="molecule type" value="Genomic_DNA"/>
</dbReference>
<evidence type="ECO:0000313" key="1">
    <source>
        <dbReference type="EMBL" id="OAF08434.1"/>
    </source>
</evidence>
<gene>
    <name evidence="1" type="ORF">AYJ54_15180</name>
</gene>
<evidence type="ECO:0000313" key="2">
    <source>
        <dbReference type="Proteomes" id="UP000076959"/>
    </source>
</evidence>